<organism evidence="1 2">
    <name type="scientific">Neophaeococcomyces mojaviensis</name>
    <dbReference type="NCBI Taxonomy" id="3383035"/>
    <lineage>
        <taxon>Eukaryota</taxon>
        <taxon>Fungi</taxon>
        <taxon>Dikarya</taxon>
        <taxon>Ascomycota</taxon>
        <taxon>Pezizomycotina</taxon>
        <taxon>Eurotiomycetes</taxon>
        <taxon>Chaetothyriomycetidae</taxon>
        <taxon>Chaetothyriales</taxon>
        <taxon>Chaetothyriales incertae sedis</taxon>
        <taxon>Neophaeococcomyces</taxon>
    </lineage>
</organism>
<dbReference type="EMBL" id="JAPDRQ010000254">
    <property type="protein sequence ID" value="KAJ9651479.1"/>
    <property type="molecule type" value="Genomic_DNA"/>
</dbReference>
<gene>
    <name evidence="1" type="ORF">H2198_009237</name>
</gene>
<reference evidence="1" key="1">
    <citation type="submission" date="2022-10" db="EMBL/GenBank/DDBJ databases">
        <title>Culturing micro-colonial fungi from biological soil crusts in the Mojave desert and describing Neophaeococcomyces mojavensis, and introducing the new genera and species Taxawa tesnikishii.</title>
        <authorList>
            <person name="Kurbessoian T."/>
            <person name="Stajich J.E."/>
        </authorList>
    </citation>
    <scope>NUCLEOTIDE SEQUENCE</scope>
    <source>
        <strain evidence="1">JES_112</strain>
    </source>
</reference>
<keyword evidence="2" id="KW-1185">Reference proteome</keyword>
<evidence type="ECO:0000313" key="1">
    <source>
        <dbReference type="EMBL" id="KAJ9651479.1"/>
    </source>
</evidence>
<name>A0ACC2ZVA9_9EURO</name>
<dbReference type="Proteomes" id="UP001172386">
    <property type="component" value="Unassembled WGS sequence"/>
</dbReference>
<sequence>MADEEATTTPVLLRIHYTFDAEHKIPCLWKARQKYDVQTAPLDDGTIIGIIDLRTCLDLVLSSSPEITANPDVDYTVYAYDYSEDNVPLVSQGSLSKVLSGDESLNETMITGKVAKNTLPLVAKQALDVKLRFTPVSSSWQRGRSGSMSSMTEGIQAQWSGFSQGGPADMQRAQSPAAMSQRENMHRMLQEGGPRRESSFNNSFASRPSSRPGTPTNTQPPYQLPPEPSSSHSRQNTQYIFEQPQYHGRRDSFSGYYSGEENFDDGPARKRARTTKVQQVSKSDFNIEQKPNSLRAAATAAQSVRLHKPAPINPAAALQQGISAEEPVRPPTPVPKGRQPTGRPRGRPPKKSKLTDQRNTSIEPSSPTPQHIPQPQLLHSTTSSPEETRHLLPAESVTSTPVPPDNLPSSPPDVSNDQQPAGGTTSPVLPAAKYDDNDSGFMSGNVDDLFGDDQDMSVFDFSNFVNHDMDGVTSQDLNTGGDNAYPPVFEDGESTFDGPTPQPDLPRMPPPPPQNDTRPQDTTNQFQRPSLPVQPSTQGVAFDKNGRPIPMLLPRPPPASYSRSQSMLPQVPASDPGIRSFQRSNTWAPDMSDAIMSDAAGPSDSNRSKSRKRVGKEQTRARLENAIATGDMPPYCHNCGAIETPAWRRGYIKYFTCPMGDVQTSLEPGELCYKQVVETAPDGNVTKWKGWKVERKQISGDDDWEQICLCNPCGLWFHKSKCPRPPEKWQKKDPKERKKRKRPPKPPKSRTNPPRHAAGNVQSDAQEPPSEDSSPAETSMEDGPEDNGDAMTINDDNIDDGEPELPPMPMQTRSAQTARRTVMFAADLRRIQSSPVVKGTAAEPIDVDLTPKPLRRVLFPSPGLDKVVDKAPTAVAEDVREGLLPSFVRRSPRFNRVKDVFAVEAASIAITVDGEGKENTTPCTQHDDDLHDLFGDNDDDGIMLPPATPTPKRRSERIMMRTPGRTPSREFGVEIFNNAQLSPKAAKTPTPKAVDLMADLFMDPAMRGIDPKLMTPFSRSLHAACSDAVSPRTPRRAKTGTTPKNATPGLRFDWTDLPRLATSSPISWPQGIDGDNNWSELPTERMHPDFDDVLAPDMPLPSSPPVGDGWEDLVNIEQYAAVDWSEFEKEHGSDVTAKLKTPKKQRIGLVGVVTPGSAGLRRSSRRARGE</sequence>
<protein>
    <submittedName>
        <fullName evidence="1">Uncharacterized protein</fullName>
    </submittedName>
</protein>
<accession>A0ACC2ZVA9</accession>
<evidence type="ECO:0000313" key="2">
    <source>
        <dbReference type="Proteomes" id="UP001172386"/>
    </source>
</evidence>
<proteinExistence type="predicted"/>
<comment type="caution">
    <text evidence="1">The sequence shown here is derived from an EMBL/GenBank/DDBJ whole genome shotgun (WGS) entry which is preliminary data.</text>
</comment>